<comment type="caution">
    <text evidence="1">The sequence shown here is derived from an EMBL/GenBank/DDBJ whole genome shotgun (WGS) entry which is preliminary data.</text>
</comment>
<dbReference type="Proteomes" id="UP000887229">
    <property type="component" value="Unassembled WGS sequence"/>
</dbReference>
<name>A0A9P7ZK31_9HYPO</name>
<dbReference type="RefSeq" id="XP_046116994.1">
    <property type="nucleotide sequence ID" value="XM_046262314.1"/>
</dbReference>
<reference evidence="1" key="1">
    <citation type="journal article" date="2021" name="IMA Fungus">
        <title>Genomic characterization of three marine fungi, including Emericellopsis atlantica sp. nov. with signatures of a generalist lifestyle and marine biomass degradation.</title>
        <authorList>
            <person name="Hagestad O.C."/>
            <person name="Hou L."/>
            <person name="Andersen J.H."/>
            <person name="Hansen E.H."/>
            <person name="Altermark B."/>
            <person name="Li C."/>
            <person name="Kuhnert E."/>
            <person name="Cox R.J."/>
            <person name="Crous P.W."/>
            <person name="Spatafora J.W."/>
            <person name="Lail K."/>
            <person name="Amirebrahimi M."/>
            <person name="Lipzen A."/>
            <person name="Pangilinan J."/>
            <person name="Andreopoulos W."/>
            <person name="Hayes R.D."/>
            <person name="Ng V."/>
            <person name="Grigoriev I.V."/>
            <person name="Jackson S.A."/>
            <person name="Sutton T.D.S."/>
            <person name="Dobson A.D.W."/>
            <person name="Rama T."/>
        </authorList>
    </citation>
    <scope>NUCLEOTIDE SEQUENCE</scope>
    <source>
        <strain evidence="1">TS7</strain>
    </source>
</reference>
<sequence length="206" mass="22940">MSIYADFWEANRLALKEPHLVLAASTHILLFIRAAISGHAQSLSQFTQWYASYGRGPLDDLKVPIAQSTLQKVQRFREMRLQEIFDAIYRTLELISSPNTVGSPCSRVCVERTMGQLCLPLARTNLLHQKPQSPFLGHSVKQLSDGFQGTRGLNSNNYGDIVLPSQLDGTGLSQACKSPHCQCLTLLHSTIGKVNNQIKNYNWAAE</sequence>
<evidence type="ECO:0000313" key="2">
    <source>
        <dbReference type="Proteomes" id="UP000887229"/>
    </source>
</evidence>
<gene>
    <name evidence="1" type="ORF">F5Z01DRAFT_637819</name>
</gene>
<dbReference type="GeneID" id="70293217"/>
<protein>
    <submittedName>
        <fullName evidence="1">Uncharacterized protein</fullName>
    </submittedName>
</protein>
<dbReference type="EMBL" id="MU251259">
    <property type="protein sequence ID" value="KAG9253070.1"/>
    <property type="molecule type" value="Genomic_DNA"/>
</dbReference>
<dbReference type="AlphaFoldDB" id="A0A9P7ZK31"/>
<proteinExistence type="predicted"/>
<keyword evidence="2" id="KW-1185">Reference proteome</keyword>
<evidence type="ECO:0000313" key="1">
    <source>
        <dbReference type="EMBL" id="KAG9253070.1"/>
    </source>
</evidence>
<organism evidence="1 2">
    <name type="scientific">Emericellopsis atlantica</name>
    <dbReference type="NCBI Taxonomy" id="2614577"/>
    <lineage>
        <taxon>Eukaryota</taxon>
        <taxon>Fungi</taxon>
        <taxon>Dikarya</taxon>
        <taxon>Ascomycota</taxon>
        <taxon>Pezizomycotina</taxon>
        <taxon>Sordariomycetes</taxon>
        <taxon>Hypocreomycetidae</taxon>
        <taxon>Hypocreales</taxon>
        <taxon>Bionectriaceae</taxon>
        <taxon>Emericellopsis</taxon>
    </lineage>
</organism>
<accession>A0A9P7ZK31</accession>